<accession>A0A3S9YBX3</accession>
<proteinExistence type="predicted"/>
<organism evidence="1 2">
    <name type="scientific">Streptomyces lydicus</name>
    <dbReference type="NCBI Taxonomy" id="47763"/>
    <lineage>
        <taxon>Bacteria</taxon>
        <taxon>Bacillati</taxon>
        <taxon>Actinomycetota</taxon>
        <taxon>Actinomycetes</taxon>
        <taxon>Kitasatosporales</taxon>
        <taxon>Streptomycetaceae</taxon>
        <taxon>Streptomyces</taxon>
    </lineage>
</organism>
<sequence>MRQSITALHKGRDWMDRERDLHARFHPDEIRVEMDPLVRLMNDRRYVLDRCLTRIEAAGRVPRVCLYLFAARGIEPAHSCDAARDYALQEGWQISTLQAFTDPFGVTDPLLRPGWSAVRHQIRAGFIDGVVALTHSVISPHVDEYELQLALVEESGGFVALVTPETAGTAS</sequence>
<dbReference type="EMBL" id="CP029042">
    <property type="protein sequence ID" value="AZS72462.1"/>
    <property type="molecule type" value="Genomic_DNA"/>
</dbReference>
<dbReference type="AlphaFoldDB" id="A0A3S9YBX3"/>
<protein>
    <recommendedName>
        <fullName evidence="3">Resolvase/invertase-type recombinase catalytic domain-containing protein</fullName>
    </recommendedName>
</protein>
<evidence type="ECO:0008006" key="3">
    <source>
        <dbReference type="Google" id="ProtNLM"/>
    </source>
</evidence>
<reference evidence="1 2" key="1">
    <citation type="submission" date="2018-04" db="EMBL/GenBank/DDBJ databases">
        <title>Complete genome sequences of Streptomyces lydicus strain WYEC and characterization of antagonistic properties of biological control agents.</title>
        <authorList>
            <person name="Mariita R.M."/>
            <person name="Sello J.K."/>
        </authorList>
    </citation>
    <scope>NUCLEOTIDE SEQUENCE [LARGE SCALE GENOMIC DNA]</scope>
    <source>
        <strain evidence="1 2">WYEC 108</strain>
    </source>
</reference>
<evidence type="ECO:0000313" key="2">
    <source>
        <dbReference type="Proteomes" id="UP000275579"/>
    </source>
</evidence>
<dbReference type="RefSeq" id="WP_127151621.1">
    <property type="nucleotide sequence ID" value="NZ_CP029042.1"/>
</dbReference>
<name>A0A3S9YBX3_9ACTN</name>
<gene>
    <name evidence="1" type="ORF">DDE74_17145</name>
</gene>
<evidence type="ECO:0000313" key="1">
    <source>
        <dbReference type="EMBL" id="AZS72462.1"/>
    </source>
</evidence>
<dbReference type="Proteomes" id="UP000275579">
    <property type="component" value="Chromosome"/>
</dbReference>